<evidence type="ECO:0008006" key="7">
    <source>
        <dbReference type="Google" id="ProtNLM"/>
    </source>
</evidence>
<gene>
    <name evidence="5" type="ORF">N7456_002908</name>
</gene>
<keyword evidence="6" id="KW-1185">Reference proteome</keyword>
<evidence type="ECO:0000256" key="2">
    <source>
        <dbReference type="ARBA" id="ARBA00023163"/>
    </source>
</evidence>
<feature type="compositionally biased region" description="Polar residues" evidence="4">
    <location>
        <begin position="41"/>
        <end position="54"/>
    </location>
</feature>
<comment type="caution">
    <text evidence="5">The sequence shown here is derived from an EMBL/GenBank/DDBJ whole genome shotgun (WGS) entry which is preliminary data.</text>
</comment>
<dbReference type="InterPro" id="IPR053157">
    <property type="entry name" value="Sterol_Uptake_Regulator"/>
</dbReference>
<keyword evidence="1" id="KW-0805">Transcription regulation</keyword>
<dbReference type="OrthoDB" id="4937900at2759"/>
<dbReference type="InterPro" id="IPR001138">
    <property type="entry name" value="Zn2Cys6_DnaBD"/>
</dbReference>
<dbReference type="Proteomes" id="UP001149165">
    <property type="component" value="Unassembled WGS sequence"/>
</dbReference>
<reference evidence="5" key="2">
    <citation type="journal article" date="2023" name="IMA Fungus">
        <title>Comparative genomic study of the Penicillium genus elucidates a diverse pangenome and 15 lateral gene transfer events.</title>
        <authorList>
            <person name="Petersen C."/>
            <person name="Sorensen T."/>
            <person name="Nielsen M.R."/>
            <person name="Sondergaard T.E."/>
            <person name="Sorensen J.L."/>
            <person name="Fitzpatrick D.A."/>
            <person name="Frisvad J.C."/>
            <person name="Nielsen K.L."/>
        </authorList>
    </citation>
    <scope>NUCLEOTIDE SEQUENCE</scope>
    <source>
        <strain evidence="5">IBT 30069</strain>
    </source>
</reference>
<dbReference type="CDD" id="cd00067">
    <property type="entry name" value="GAL4"/>
    <property type="match status" value="1"/>
</dbReference>
<protein>
    <recommendedName>
        <fullName evidence="7">Zn(2)-C6 fungal-type domain-containing protein</fullName>
    </recommendedName>
</protein>
<reference evidence="5" key="1">
    <citation type="submission" date="2022-11" db="EMBL/GenBank/DDBJ databases">
        <authorList>
            <person name="Petersen C."/>
        </authorList>
    </citation>
    <scope>NUCLEOTIDE SEQUENCE</scope>
    <source>
        <strain evidence="5">IBT 30069</strain>
    </source>
</reference>
<dbReference type="PANTHER" id="PTHR47784:SF4">
    <property type="entry name" value="ZN(II)2CYS6 TRANSCRIPTION FACTOR (EUROFUNG)"/>
    <property type="match status" value="1"/>
</dbReference>
<evidence type="ECO:0000313" key="6">
    <source>
        <dbReference type="Proteomes" id="UP001149165"/>
    </source>
</evidence>
<evidence type="ECO:0000313" key="5">
    <source>
        <dbReference type="EMBL" id="KAJ5106233.1"/>
    </source>
</evidence>
<evidence type="ECO:0000256" key="4">
    <source>
        <dbReference type="SAM" id="MobiDB-lite"/>
    </source>
</evidence>
<keyword evidence="3" id="KW-0539">Nucleus</keyword>
<dbReference type="GO" id="GO:0001228">
    <property type="term" value="F:DNA-binding transcription activator activity, RNA polymerase II-specific"/>
    <property type="evidence" value="ECO:0007669"/>
    <property type="project" value="TreeGrafter"/>
</dbReference>
<dbReference type="EMBL" id="JAPQKH010000003">
    <property type="protein sequence ID" value="KAJ5106233.1"/>
    <property type="molecule type" value="Genomic_DNA"/>
</dbReference>
<proteinExistence type="predicted"/>
<name>A0A9W9FTS3_9EURO</name>
<dbReference type="AlphaFoldDB" id="A0A9W9FTS3"/>
<accession>A0A9W9FTS3</accession>
<dbReference type="PANTHER" id="PTHR47784">
    <property type="entry name" value="STEROL UPTAKE CONTROL PROTEIN 2"/>
    <property type="match status" value="1"/>
</dbReference>
<dbReference type="GO" id="GO:0008270">
    <property type="term" value="F:zinc ion binding"/>
    <property type="evidence" value="ECO:0007669"/>
    <property type="project" value="InterPro"/>
</dbReference>
<evidence type="ECO:0000256" key="1">
    <source>
        <dbReference type="ARBA" id="ARBA00023015"/>
    </source>
</evidence>
<keyword evidence="2" id="KW-0804">Transcription</keyword>
<organism evidence="5 6">
    <name type="scientific">Penicillium angulare</name>
    <dbReference type="NCBI Taxonomy" id="116970"/>
    <lineage>
        <taxon>Eukaryota</taxon>
        <taxon>Fungi</taxon>
        <taxon>Dikarya</taxon>
        <taxon>Ascomycota</taxon>
        <taxon>Pezizomycotina</taxon>
        <taxon>Eurotiomycetes</taxon>
        <taxon>Eurotiomycetidae</taxon>
        <taxon>Eurotiales</taxon>
        <taxon>Aspergillaceae</taxon>
        <taxon>Penicillium</taxon>
    </lineage>
</organism>
<evidence type="ECO:0000256" key="3">
    <source>
        <dbReference type="ARBA" id="ARBA00023242"/>
    </source>
</evidence>
<feature type="region of interest" description="Disordered" evidence="4">
    <location>
        <begin position="41"/>
        <end position="61"/>
    </location>
</feature>
<sequence length="366" mass="40952">MATASTVASGNMCDESRPICSHCIASERSCFYSDEPIRTRTPIQRGSSTPSVTPRSPFEPSAESLEDVSAVNMMHVELLHHLFSDFQNVVENDYDQSQVSFVDISKHFLSAPYLMNMALALSALHLSITRPDQRQLYRHRASHMQMHALSIFNAMKPVSNPDSCIPLFLFSSLLGVHMLCDSLAFHSDAFEEFLASYTQSIRLHQGVRTVINGSWEFLRQTELAPFLNVADSINMENFGISDEFQTLLGLLQSANLEESVSKTYHDSIMSLQGVTTAALSHPTSNVHIIHAWPVIVGADYVDLLSSHQPEALVILAHYAVLLHLRRDNWMFGDGGKYLIESISQFLGPAWENWLSWPVKNLQDGVL</sequence>